<keyword evidence="2" id="KW-1185">Reference proteome</keyword>
<dbReference type="Proteomes" id="UP000033202">
    <property type="component" value="Unassembled WGS sequence"/>
</dbReference>
<protein>
    <submittedName>
        <fullName evidence="1">Uncharacterized protein</fullName>
    </submittedName>
</protein>
<dbReference type="OrthoDB" id="5294582at2"/>
<dbReference type="EMBL" id="BBWU01000048">
    <property type="protein sequence ID" value="GAO40512.1"/>
    <property type="molecule type" value="Genomic_DNA"/>
</dbReference>
<evidence type="ECO:0000313" key="1">
    <source>
        <dbReference type="EMBL" id="GAO40512.1"/>
    </source>
</evidence>
<reference evidence="1 2" key="1">
    <citation type="submission" date="2015-04" db="EMBL/GenBank/DDBJ databases">
        <title>Whole genome shotgun sequence of Sphingomonas changbaiensis NBRC 104936.</title>
        <authorList>
            <person name="Katano-Makiyama Y."/>
            <person name="Hosoyama A."/>
            <person name="Hashimoto M."/>
            <person name="Noguchi M."/>
            <person name="Tsuchikane K."/>
            <person name="Ohji S."/>
            <person name="Yamazoe A."/>
            <person name="Ichikawa N."/>
            <person name="Kimura A."/>
            <person name="Fujita N."/>
        </authorList>
    </citation>
    <scope>NUCLEOTIDE SEQUENCE [LARGE SCALE GENOMIC DNA]</scope>
    <source>
        <strain evidence="1 2">NBRC 104936</strain>
    </source>
</reference>
<proteinExistence type="predicted"/>
<organism evidence="1 2">
    <name type="scientific">Sphingomonas changbaiensis NBRC 104936</name>
    <dbReference type="NCBI Taxonomy" id="1219043"/>
    <lineage>
        <taxon>Bacteria</taxon>
        <taxon>Pseudomonadati</taxon>
        <taxon>Pseudomonadota</taxon>
        <taxon>Alphaproteobacteria</taxon>
        <taxon>Sphingomonadales</taxon>
        <taxon>Sphingomonadaceae</taxon>
        <taxon>Sphingomonas</taxon>
    </lineage>
</organism>
<sequence length="111" mass="11679">MIVHAEDPQRTAAALAVLLAAPTSMRAGNVWTVGGAVHVLEGRPDNPSGAGIARLLLETAMPVEGVMEIACAHGFHAEELHRSGLVEFWIGEAMLIELVTSDATDRLDLAA</sequence>
<dbReference type="AlphaFoldDB" id="A0A0E9MRX0"/>
<comment type="caution">
    <text evidence="1">The sequence shown here is derived from an EMBL/GenBank/DDBJ whole genome shotgun (WGS) entry which is preliminary data.</text>
</comment>
<gene>
    <name evidence="1" type="ORF">SCH01S_48_01740</name>
</gene>
<evidence type="ECO:0000313" key="2">
    <source>
        <dbReference type="Proteomes" id="UP000033202"/>
    </source>
</evidence>
<dbReference type="RefSeq" id="WP_046349283.1">
    <property type="nucleotide sequence ID" value="NZ_BBWU01000048.1"/>
</dbReference>
<accession>A0A0E9MRX0</accession>
<name>A0A0E9MRX0_9SPHN</name>